<feature type="compositionally biased region" description="Polar residues" evidence="1">
    <location>
        <begin position="1"/>
        <end position="18"/>
    </location>
</feature>
<dbReference type="AlphaFoldDB" id="A0A423TTI7"/>
<dbReference type="EMBL" id="QCYY01001197">
    <property type="protein sequence ID" value="ROT79731.1"/>
    <property type="molecule type" value="Genomic_DNA"/>
</dbReference>
<organism evidence="2 3">
    <name type="scientific">Penaeus vannamei</name>
    <name type="common">Whiteleg shrimp</name>
    <name type="synonym">Litopenaeus vannamei</name>
    <dbReference type="NCBI Taxonomy" id="6689"/>
    <lineage>
        <taxon>Eukaryota</taxon>
        <taxon>Metazoa</taxon>
        <taxon>Ecdysozoa</taxon>
        <taxon>Arthropoda</taxon>
        <taxon>Crustacea</taxon>
        <taxon>Multicrustacea</taxon>
        <taxon>Malacostraca</taxon>
        <taxon>Eumalacostraca</taxon>
        <taxon>Eucarida</taxon>
        <taxon>Decapoda</taxon>
        <taxon>Dendrobranchiata</taxon>
        <taxon>Penaeoidea</taxon>
        <taxon>Penaeidae</taxon>
        <taxon>Penaeus</taxon>
    </lineage>
</organism>
<feature type="region of interest" description="Disordered" evidence="1">
    <location>
        <begin position="1"/>
        <end position="22"/>
    </location>
</feature>
<evidence type="ECO:0000313" key="2">
    <source>
        <dbReference type="EMBL" id="ROT79731.1"/>
    </source>
</evidence>
<gene>
    <name evidence="2" type="ORF">C7M84_001548</name>
</gene>
<sequence length="174" mass="19394">MGNLSEQRAFSGSEQVLPTQEERRASNAHLTGMENIQRDGDVVLDSSSKHLNLDVKFAIGPVQVQPKDKTRQLTKASVSTSLDAEARFRVKTVRGREKMKLVSLTVDSLTPEMVQITRSDLDIEETLLSTARETVVNAIDTARIANILSAELENIFQEEDIVQNFDSHPALKFQ</sequence>
<name>A0A423TTI7_PENVA</name>
<dbReference type="OrthoDB" id="6379435at2759"/>
<evidence type="ECO:0000256" key="1">
    <source>
        <dbReference type="SAM" id="MobiDB-lite"/>
    </source>
</evidence>
<keyword evidence="3" id="KW-1185">Reference proteome</keyword>
<proteinExistence type="predicted"/>
<accession>A0A423TTI7</accession>
<comment type="caution">
    <text evidence="2">The sequence shown here is derived from an EMBL/GenBank/DDBJ whole genome shotgun (WGS) entry which is preliminary data.</text>
</comment>
<reference evidence="2 3" key="1">
    <citation type="submission" date="2018-04" db="EMBL/GenBank/DDBJ databases">
        <authorList>
            <person name="Zhang X."/>
            <person name="Yuan J."/>
            <person name="Li F."/>
            <person name="Xiang J."/>
        </authorList>
    </citation>
    <scope>NUCLEOTIDE SEQUENCE [LARGE SCALE GENOMIC DNA]</scope>
    <source>
        <tissue evidence="2">Muscle</tissue>
    </source>
</reference>
<protein>
    <submittedName>
        <fullName evidence="2">Uncharacterized protein</fullName>
    </submittedName>
</protein>
<dbReference type="Proteomes" id="UP000283509">
    <property type="component" value="Unassembled WGS sequence"/>
</dbReference>
<evidence type="ECO:0000313" key="3">
    <source>
        <dbReference type="Proteomes" id="UP000283509"/>
    </source>
</evidence>
<reference evidence="2 3" key="2">
    <citation type="submission" date="2019-01" db="EMBL/GenBank/DDBJ databases">
        <title>The decoding of complex shrimp genome reveals the adaptation for benthos swimmer, frequently molting mechanism and breeding impact on genome.</title>
        <authorList>
            <person name="Sun Y."/>
            <person name="Gao Y."/>
            <person name="Yu Y."/>
        </authorList>
    </citation>
    <scope>NUCLEOTIDE SEQUENCE [LARGE SCALE GENOMIC DNA]</scope>
    <source>
        <tissue evidence="2">Muscle</tissue>
    </source>
</reference>